<dbReference type="PROSITE" id="PS50965">
    <property type="entry name" value="NERD"/>
    <property type="match status" value="1"/>
</dbReference>
<evidence type="ECO:0000313" key="2">
    <source>
        <dbReference type="Proteomes" id="UP000062260"/>
    </source>
</evidence>
<dbReference type="EMBL" id="CP014163">
    <property type="protein sequence ID" value="AMB98994.1"/>
    <property type="molecule type" value="Genomic_DNA"/>
</dbReference>
<dbReference type="STRING" id="128944.AWM75_02820"/>
<dbReference type="Pfam" id="PF08378">
    <property type="entry name" value="NERD"/>
    <property type="match status" value="1"/>
</dbReference>
<name>A0A109RGL5_9LACT</name>
<protein>
    <submittedName>
        <fullName evidence="1">Uncharacterized protein</fullName>
    </submittedName>
</protein>
<dbReference type="AlphaFoldDB" id="A0A109RGL5"/>
<proteinExistence type="predicted"/>
<reference evidence="1 2" key="1">
    <citation type="journal article" date="2016" name="Genome Announc.">
        <title>Complete Genome Sequences of Aerococcus christensenii CCUG 28831T, Aerococcus sanguinicola CCUG 43001T, Aerococcus urinae CCUG 36881T, Aerococcus urinaeequi CCUG 28094T, Aerococcus urinaehominis CCUG 42038 BT, and Aerococcus viridans CCUG 4311T.</title>
        <authorList>
            <person name="Carkaci D."/>
            <person name="Dargis R."/>
            <person name="Nielsen X.C."/>
            <person name="Skovgaard O."/>
            <person name="Fuursted K."/>
            <person name="Christensen J.J."/>
        </authorList>
    </citation>
    <scope>NUCLEOTIDE SEQUENCE [LARGE SCALE GENOMIC DNA]</scope>
    <source>
        <strain evidence="1 2">CCUG42038B</strain>
    </source>
</reference>
<reference evidence="2" key="2">
    <citation type="submission" date="2016-01" db="EMBL/GenBank/DDBJ databases">
        <title>Six Aerococcus type strain genome sequencing and assembly using PacBio and Illumina Hiseq.</title>
        <authorList>
            <person name="Carkaci D."/>
            <person name="Dargis R."/>
            <person name="Nielsen X.C."/>
            <person name="Skovgaard O."/>
            <person name="Fuursted K."/>
            <person name="Christensen J.J."/>
        </authorList>
    </citation>
    <scope>NUCLEOTIDE SEQUENCE [LARGE SCALE GENOMIC DNA]</scope>
    <source>
        <strain evidence="2">CCUG42038B</strain>
    </source>
</reference>
<dbReference type="Proteomes" id="UP000062260">
    <property type="component" value="Chromosome"/>
</dbReference>
<accession>A0A109RGL5</accession>
<organism evidence="1 2">
    <name type="scientific">Aerococcus urinaehominis</name>
    <dbReference type="NCBI Taxonomy" id="128944"/>
    <lineage>
        <taxon>Bacteria</taxon>
        <taxon>Bacillati</taxon>
        <taxon>Bacillota</taxon>
        <taxon>Bacilli</taxon>
        <taxon>Lactobacillales</taxon>
        <taxon>Aerococcaceae</taxon>
        <taxon>Aerococcus</taxon>
    </lineage>
</organism>
<dbReference type="InterPro" id="IPR011528">
    <property type="entry name" value="NERD"/>
</dbReference>
<dbReference type="RefSeq" id="WP_067977975.1">
    <property type="nucleotide sequence ID" value="NZ_CP014163.1"/>
</dbReference>
<keyword evidence="2" id="KW-1185">Reference proteome</keyword>
<evidence type="ECO:0000313" key="1">
    <source>
        <dbReference type="EMBL" id="AMB98994.1"/>
    </source>
</evidence>
<sequence length="135" mass="16216">MSLILNWYEACYIRQGLSEEQKRKFMNLRSGALGEEMLYQCLAQHISASQVLTDLWFRLDEQVTQIDAIVVSQEHIYVIEAKNYHRNHEYRNGQWWSAGQLLTYNPFSQLNRSIKILQRLIGYKNYWYLSLYESR</sequence>
<gene>
    <name evidence="1" type="ORF">AWM75_02820</name>
</gene>
<dbReference type="KEGG" id="auh:AWM75_02820"/>